<evidence type="ECO:0000256" key="5">
    <source>
        <dbReference type="ARBA" id="ARBA00022989"/>
    </source>
</evidence>
<dbReference type="SUPFAM" id="SSF161098">
    <property type="entry name" value="MetI-like"/>
    <property type="match status" value="1"/>
</dbReference>
<evidence type="ECO:0000313" key="10">
    <source>
        <dbReference type="Proteomes" id="UP000597444"/>
    </source>
</evidence>
<dbReference type="Gene3D" id="1.10.3720.10">
    <property type="entry name" value="MetI-like"/>
    <property type="match status" value="1"/>
</dbReference>
<dbReference type="PANTHER" id="PTHR43744:SF6">
    <property type="entry name" value="ABC TRANSPORTER PERMEASE PROTEIN YESQ-RELATED"/>
    <property type="match status" value="1"/>
</dbReference>
<dbReference type="Proteomes" id="UP000597444">
    <property type="component" value="Unassembled WGS sequence"/>
</dbReference>
<dbReference type="InterPro" id="IPR035906">
    <property type="entry name" value="MetI-like_sf"/>
</dbReference>
<evidence type="ECO:0000256" key="7">
    <source>
        <dbReference type="RuleBase" id="RU363032"/>
    </source>
</evidence>
<sequence>MSTSTLVRPTQHKIYTPKQRSNGLVVSRIAWYALCVLLSILMIFPLLWMITIALKSTNTIHQIPPQIFPHEFHFENFILGPEQIHFPRLFFNTVIISVLSTAGNVLSSMLVGYGLSRIRFPGRKFWFYIFVCSIFVPPMVGLIPIMRLVIKLGFYNTWIPLILPAWLANPVFIFLFRQYSMAIPYSYDEAAKMDGANHWTIFWRIMVPLTRPVWITMAIMAFQASWNDYLTPLIYLISDEKFPLSLGMASFAGMFGGVAVTPYNYFMATNLLYMLPPLILFFVAQRYFMQGLGALGSISK</sequence>
<evidence type="ECO:0000313" key="9">
    <source>
        <dbReference type="EMBL" id="GHO99231.1"/>
    </source>
</evidence>
<comment type="subcellular location">
    <subcellularLocation>
        <location evidence="1 7">Cell membrane</location>
        <topology evidence="1 7">Multi-pass membrane protein</topology>
    </subcellularLocation>
</comment>
<evidence type="ECO:0000256" key="3">
    <source>
        <dbReference type="ARBA" id="ARBA00022475"/>
    </source>
</evidence>
<feature type="transmembrane region" description="Helical" evidence="7">
    <location>
        <begin position="201"/>
        <end position="222"/>
    </location>
</feature>
<name>A0A8J3J1U7_9CHLR</name>
<keyword evidence="10" id="KW-1185">Reference proteome</keyword>
<evidence type="ECO:0000259" key="8">
    <source>
        <dbReference type="PROSITE" id="PS50928"/>
    </source>
</evidence>
<comment type="caution">
    <text evidence="9">The sequence shown here is derived from an EMBL/GenBank/DDBJ whole genome shotgun (WGS) entry which is preliminary data.</text>
</comment>
<organism evidence="9 10">
    <name type="scientific">Reticulibacter mediterranei</name>
    <dbReference type="NCBI Taxonomy" id="2778369"/>
    <lineage>
        <taxon>Bacteria</taxon>
        <taxon>Bacillati</taxon>
        <taxon>Chloroflexota</taxon>
        <taxon>Ktedonobacteria</taxon>
        <taxon>Ktedonobacterales</taxon>
        <taxon>Reticulibacteraceae</taxon>
        <taxon>Reticulibacter</taxon>
    </lineage>
</organism>
<feature type="transmembrane region" description="Helical" evidence="7">
    <location>
        <begin position="270"/>
        <end position="288"/>
    </location>
</feature>
<dbReference type="GO" id="GO:0055085">
    <property type="term" value="P:transmembrane transport"/>
    <property type="evidence" value="ECO:0007669"/>
    <property type="project" value="InterPro"/>
</dbReference>
<evidence type="ECO:0000256" key="4">
    <source>
        <dbReference type="ARBA" id="ARBA00022692"/>
    </source>
</evidence>
<dbReference type="EMBL" id="BNJK01000002">
    <property type="protein sequence ID" value="GHO99231.1"/>
    <property type="molecule type" value="Genomic_DNA"/>
</dbReference>
<proteinExistence type="inferred from homology"/>
<feature type="transmembrane region" description="Helical" evidence="7">
    <location>
        <begin position="242"/>
        <end position="263"/>
    </location>
</feature>
<evidence type="ECO:0000256" key="6">
    <source>
        <dbReference type="ARBA" id="ARBA00023136"/>
    </source>
</evidence>
<dbReference type="GO" id="GO:0005886">
    <property type="term" value="C:plasma membrane"/>
    <property type="evidence" value="ECO:0007669"/>
    <property type="project" value="UniProtKB-SubCell"/>
</dbReference>
<feature type="transmembrane region" description="Helical" evidence="7">
    <location>
        <begin position="29"/>
        <end position="50"/>
    </location>
</feature>
<gene>
    <name evidence="9" type="primary">ugpE_3</name>
    <name evidence="9" type="ORF">KSF_092790</name>
</gene>
<evidence type="ECO:0000256" key="1">
    <source>
        <dbReference type="ARBA" id="ARBA00004651"/>
    </source>
</evidence>
<keyword evidence="5 7" id="KW-1133">Transmembrane helix</keyword>
<keyword evidence="4 7" id="KW-0812">Transmembrane</keyword>
<feature type="transmembrane region" description="Helical" evidence="7">
    <location>
        <begin position="158"/>
        <end position="176"/>
    </location>
</feature>
<protein>
    <submittedName>
        <fullName evidence="9">sn-glycerol-3-phosphate transport system permease protein UgpE</fullName>
    </submittedName>
</protein>
<dbReference type="PROSITE" id="PS50928">
    <property type="entry name" value="ABC_TM1"/>
    <property type="match status" value="1"/>
</dbReference>
<dbReference type="PANTHER" id="PTHR43744">
    <property type="entry name" value="ABC TRANSPORTER PERMEASE PROTEIN MG189-RELATED-RELATED"/>
    <property type="match status" value="1"/>
</dbReference>
<comment type="similarity">
    <text evidence="7">Belongs to the binding-protein-dependent transport system permease family.</text>
</comment>
<feature type="transmembrane region" description="Helical" evidence="7">
    <location>
        <begin position="125"/>
        <end position="146"/>
    </location>
</feature>
<feature type="transmembrane region" description="Helical" evidence="7">
    <location>
        <begin position="89"/>
        <end position="113"/>
    </location>
</feature>
<dbReference type="InterPro" id="IPR000515">
    <property type="entry name" value="MetI-like"/>
</dbReference>
<keyword evidence="3" id="KW-1003">Cell membrane</keyword>
<keyword evidence="6 7" id="KW-0472">Membrane</keyword>
<reference evidence="9" key="1">
    <citation type="submission" date="2020-10" db="EMBL/GenBank/DDBJ databases">
        <title>Taxonomic study of unclassified bacteria belonging to the class Ktedonobacteria.</title>
        <authorList>
            <person name="Yabe S."/>
            <person name="Wang C.M."/>
            <person name="Zheng Y."/>
            <person name="Sakai Y."/>
            <person name="Cavaletti L."/>
            <person name="Monciardini P."/>
            <person name="Donadio S."/>
        </authorList>
    </citation>
    <scope>NUCLEOTIDE SEQUENCE</scope>
    <source>
        <strain evidence="9">ID150040</strain>
    </source>
</reference>
<keyword evidence="2 7" id="KW-0813">Transport</keyword>
<dbReference type="AlphaFoldDB" id="A0A8J3J1U7"/>
<dbReference type="CDD" id="cd06261">
    <property type="entry name" value="TM_PBP2"/>
    <property type="match status" value="1"/>
</dbReference>
<accession>A0A8J3J1U7</accession>
<dbReference type="Pfam" id="PF00528">
    <property type="entry name" value="BPD_transp_1"/>
    <property type="match status" value="1"/>
</dbReference>
<feature type="domain" description="ABC transmembrane type-1" evidence="8">
    <location>
        <begin position="90"/>
        <end position="284"/>
    </location>
</feature>
<evidence type="ECO:0000256" key="2">
    <source>
        <dbReference type="ARBA" id="ARBA00022448"/>
    </source>
</evidence>
<dbReference type="RefSeq" id="WP_220209881.1">
    <property type="nucleotide sequence ID" value="NZ_BNJK01000002.1"/>
</dbReference>